<dbReference type="GeneID" id="34291643"/>
<organism evidence="1 2">
    <name type="scientific">Actinobacillus suis</name>
    <dbReference type="NCBI Taxonomy" id="716"/>
    <lineage>
        <taxon>Bacteria</taxon>
        <taxon>Pseudomonadati</taxon>
        <taxon>Pseudomonadota</taxon>
        <taxon>Gammaproteobacteria</taxon>
        <taxon>Pasteurellales</taxon>
        <taxon>Pasteurellaceae</taxon>
        <taxon>Actinobacillus</taxon>
    </lineage>
</organism>
<comment type="caution">
    <text evidence="1">The sequence shown here is derived from an EMBL/GenBank/DDBJ whole genome shotgun (WGS) entry which is preliminary data.</text>
</comment>
<proteinExistence type="predicted"/>
<evidence type="ECO:0000313" key="1">
    <source>
        <dbReference type="EMBL" id="MCQ9629570.1"/>
    </source>
</evidence>
<dbReference type="InterPro" id="IPR009387">
    <property type="entry name" value="HigB-2"/>
</dbReference>
<reference evidence="1 2" key="1">
    <citation type="submission" date="2021-12" db="EMBL/GenBank/DDBJ databases">
        <title>Identification and characterization of A. suis stains in western Canada.</title>
        <authorList>
            <person name="Kulathunga D.G.R.S."/>
            <person name="De Oliveira Costa M."/>
        </authorList>
    </citation>
    <scope>NUCLEOTIDE SEQUENCE [LARGE SCALE GENOMIC DNA]</scope>
    <source>
        <strain evidence="1 2">18_292</strain>
    </source>
</reference>
<keyword evidence="2" id="KW-1185">Reference proteome</keyword>
<name>A0ABT1WT21_ACTSU</name>
<dbReference type="EMBL" id="JAJUPA010000003">
    <property type="protein sequence ID" value="MCQ9629570.1"/>
    <property type="molecule type" value="Genomic_DNA"/>
</dbReference>
<sequence>MNSDEYLTFVEVGTFEEDRKQLMADDEYQLFQAYLLEHYELGDFISHTGGCQKIRWRLPENNKGKSAGVRIIYYVRSLTGRIYLITMYGKSEKVNLNAREKAIMKKIISRLIGE</sequence>
<dbReference type="Proteomes" id="UP001206331">
    <property type="component" value="Unassembled WGS sequence"/>
</dbReference>
<dbReference type="RefSeq" id="WP_014991853.1">
    <property type="nucleotide sequence ID" value="NZ_CP090556.1"/>
</dbReference>
<protein>
    <submittedName>
        <fullName evidence="1">Type II toxin-antitoxin system RelE/ParE family toxin</fullName>
    </submittedName>
</protein>
<dbReference type="PIRSF" id="PIRSF039032">
    <property type="entry name" value="HigB-2"/>
    <property type="match status" value="1"/>
</dbReference>
<gene>
    <name evidence="1" type="ORF">LZL92_04655</name>
</gene>
<evidence type="ECO:0000313" key="2">
    <source>
        <dbReference type="Proteomes" id="UP001206331"/>
    </source>
</evidence>
<accession>A0ABT1WT21</accession>